<accession>A0A084SVM6</accession>
<comment type="caution">
    <text evidence="3">The sequence shown here is derived from an EMBL/GenBank/DDBJ whole genome shotgun (WGS) entry which is preliminary data.</text>
</comment>
<protein>
    <recommendedName>
        <fullName evidence="2">DUF4350 domain-containing protein</fullName>
    </recommendedName>
</protein>
<dbReference type="Proteomes" id="UP000028547">
    <property type="component" value="Unassembled WGS sequence"/>
</dbReference>
<feature type="region of interest" description="Disordered" evidence="1">
    <location>
        <begin position="411"/>
        <end position="432"/>
    </location>
</feature>
<gene>
    <name evidence="3" type="ORF">Q664_15020</name>
</gene>
<proteinExistence type="predicted"/>
<dbReference type="EMBL" id="JPMI01000093">
    <property type="protein sequence ID" value="KFA92511.1"/>
    <property type="molecule type" value="Genomic_DNA"/>
</dbReference>
<name>A0A084SVM6_9BACT</name>
<dbReference type="Pfam" id="PF14258">
    <property type="entry name" value="DUF4350"/>
    <property type="match status" value="1"/>
</dbReference>
<evidence type="ECO:0000256" key="1">
    <source>
        <dbReference type="SAM" id="MobiDB-lite"/>
    </source>
</evidence>
<organism evidence="3 4">
    <name type="scientific">Archangium violaceum Cb vi76</name>
    <dbReference type="NCBI Taxonomy" id="1406225"/>
    <lineage>
        <taxon>Bacteria</taxon>
        <taxon>Pseudomonadati</taxon>
        <taxon>Myxococcota</taxon>
        <taxon>Myxococcia</taxon>
        <taxon>Myxococcales</taxon>
        <taxon>Cystobacterineae</taxon>
        <taxon>Archangiaceae</taxon>
        <taxon>Archangium</taxon>
    </lineage>
</organism>
<dbReference type="InterPro" id="IPR029062">
    <property type="entry name" value="Class_I_gatase-like"/>
</dbReference>
<dbReference type="AlphaFoldDB" id="A0A084SVM6"/>
<dbReference type="RefSeq" id="WP_043394879.1">
    <property type="nucleotide sequence ID" value="NZ_JPMI01000093.1"/>
</dbReference>
<feature type="domain" description="DUF4350" evidence="2">
    <location>
        <begin position="123"/>
        <end position="252"/>
    </location>
</feature>
<evidence type="ECO:0000313" key="4">
    <source>
        <dbReference type="Proteomes" id="UP000028547"/>
    </source>
</evidence>
<evidence type="ECO:0000313" key="3">
    <source>
        <dbReference type="EMBL" id="KFA92511.1"/>
    </source>
</evidence>
<reference evidence="3 4" key="1">
    <citation type="submission" date="2014-07" db="EMBL/GenBank/DDBJ databases">
        <title>Draft Genome Sequence of Gephyronic Acid Producer, Cystobacter violaceus Strain Cb vi76.</title>
        <authorList>
            <person name="Stevens D.C."/>
            <person name="Young J."/>
            <person name="Carmichael R."/>
            <person name="Tan J."/>
            <person name="Taylor R.E."/>
        </authorList>
    </citation>
    <scope>NUCLEOTIDE SEQUENCE [LARGE SCALE GENOMIC DNA]</scope>
    <source>
        <strain evidence="3 4">Cb vi76</strain>
    </source>
</reference>
<dbReference type="InterPro" id="IPR025646">
    <property type="entry name" value="DUF4350"/>
</dbReference>
<sequence length="432" mass="46673">MRDRFPLLVVGGLLITAVLGTWLVRGAARGGFADTLSTWRAQPDGARGLFLLVQESGLPVVRRTADLQIIQKGTGTPVLLAVEVKGAHEEDPDQTALAADKEDGLEDEEVPRHGFNRLYVPELSDKETEKLLEHVKAGSALVYVPWGSQENPLLDALGVKLFKADASLPMRTLVPPLSSPYTLGVERVEAKVQAYLTLPEKGAVPLLRDEPLHMTVAAVVPYGAGKVLVVGAPELAMNQALARADNAQFWLSALRTLGPGPYEFDEHHHGFTNERSVVDFARRYGLHFAVAQLLLGLCLWAVALKRFGRPRTPPESTRVGSTDALFAMSRLYREGRHHGFAAGLITRGLTQELALHAGLPAHAPPKSVAEGLASRGREDLAHGLRAVVRNAETVSSESDLKQLASRAAVLRQRIHPSGPPSRALVASTPEES</sequence>
<evidence type="ECO:0000259" key="2">
    <source>
        <dbReference type="Pfam" id="PF14258"/>
    </source>
</evidence>
<dbReference type="SUPFAM" id="SSF52317">
    <property type="entry name" value="Class I glutamine amidotransferase-like"/>
    <property type="match status" value="1"/>
</dbReference>